<protein>
    <recommendedName>
        <fullName evidence="7">NR LBD domain-containing protein</fullName>
    </recommendedName>
</protein>
<keyword evidence="4" id="KW-0675">Receptor</keyword>
<keyword evidence="6" id="KW-0732">Signal</keyword>
<dbReference type="Ensembl" id="ENSEBUT00000012026.1">
    <property type="protein sequence ID" value="ENSEBUP00000011456.1"/>
    <property type="gene ID" value="ENSEBUG00000007348.1"/>
</dbReference>
<dbReference type="SUPFAM" id="SSF48508">
    <property type="entry name" value="Nuclear receptor ligand-binding domain"/>
    <property type="match status" value="1"/>
</dbReference>
<evidence type="ECO:0000313" key="9">
    <source>
        <dbReference type="Proteomes" id="UP000694388"/>
    </source>
</evidence>
<organism evidence="8 9">
    <name type="scientific">Eptatretus burgeri</name>
    <name type="common">Inshore hagfish</name>
    <dbReference type="NCBI Taxonomy" id="7764"/>
    <lineage>
        <taxon>Eukaryota</taxon>
        <taxon>Metazoa</taxon>
        <taxon>Chordata</taxon>
        <taxon>Craniata</taxon>
        <taxon>Vertebrata</taxon>
        <taxon>Cyclostomata</taxon>
        <taxon>Myxini</taxon>
        <taxon>Myxiniformes</taxon>
        <taxon>Myxinidae</taxon>
        <taxon>Eptatretinae</taxon>
        <taxon>Eptatretus</taxon>
    </lineage>
</organism>
<feature type="signal peptide" evidence="6">
    <location>
        <begin position="1"/>
        <end position="21"/>
    </location>
</feature>
<evidence type="ECO:0000256" key="5">
    <source>
        <dbReference type="ARBA" id="ARBA00023242"/>
    </source>
</evidence>
<dbReference type="InterPro" id="IPR035500">
    <property type="entry name" value="NHR-like_dom_sf"/>
</dbReference>
<evidence type="ECO:0000313" key="8">
    <source>
        <dbReference type="Ensembl" id="ENSEBUP00000011456.1"/>
    </source>
</evidence>
<accession>A0A8C4Q8X0</accession>
<dbReference type="PANTHER" id="PTHR48092">
    <property type="entry name" value="KNIRPS-RELATED PROTEIN-RELATED"/>
    <property type="match status" value="1"/>
</dbReference>
<dbReference type="InterPro" id="IPR050200">
    <property type="entry name" value="Nuclear_hormone_rcpt_NR3"/>
</dbReference>
<evidence type="ECO:0000256" key="4">
    <source>
        <dbReference type="ARBA" id="ARBA00023170"/>
    </source>
</evidence>
<evidence type="ECO:0000256" key="2">
    <source>
        <dbReference type="ARBA" id="ARBA00023125"/>
    </source>
</evidence>
<dbReference type="PRINTS" id="PR00398">
    <property type="entry name" value="STRDHORMONER"/>
</dbReference>
<reference evidence="8" key="2">
    <citation type="submission" date="2025-09" db="UniProtKB">
        <authorList>
            <consortium name="Ensembl"/>
        </authorList>
    </citation>
    <scope>IDENTIFICATION</scope>
</reference>
<dbReference type="GeneTree" id="ENSGT00940000156116"/>
<dbReference type="GO" id="GO:0003677">
    <property type="term" value="F:DNA binding"/>
    <property type="evidence" value="ECO:0007669"/>
    <property type="project" value="UniProtKB-KW"/>
</dbReference>
<dbReference type="InterPro" id="IPR001723">
    <property type="entry name" value="Nuclear_hrmn_rcpt"/>
</dbReference>
<dbReference type="AlphaFoldDB" id="A0A8C4Q8X0"/>
<evidence type="ECO:0000259" key="7">
    <source>
        <dbReference type="PROSITE" id="PS51843"/>
    </source>
</evidence>
<dbReference type="PROSITE" id="PS51843">
    <property type="entry name" value="NR_LBD"/>
    <property type="match status" value="1"/>
</dbReference>
<dbReference type="InterPro" id="IPR000536">
    <property type="entry name" value="Nucl_hrmn_rcpt_lig-bd"/>
</dbReference>
<proteinExistence type="predicted"/>
<sequence length="271" mass="30540">MNMSLTSYFSLFLFGFSRDDASSVEGVRDNFDLLLTTITRFKELQLCRDEYVCLKAIILLNSDGLESMDTIHKMVEKVLDVLMMTIGRREGDTAQRSRRLAHLLLLLSHIRHISNKGIEHLKSIKHKKVIPLYDLILELLDAHHLQKPLENANCHEQKPSSCNSGKPESLGESFAAKAESSHCQNSSEFKLTADWDAITSSWACNGGLMEDHVNEEAPQGSCAVRENGLKSNLQAETSAKLEKDLQENLVKDLRGGNIKFLNSHYKQPFHC</sequence>
<dbReference type="Gene3D" id="1.10.565.10">
    <property type="entry name" value="Retinoid X Receptor"/>
    <property type="match status" value="1"/>
</dbReference>
<keyword evidence="3" id="KW-0804">Transcription</keyword>
<evidence type="ECO:0000256" key="1">
    <source>
        <dbReference type="ARBA" id="ARBA00023015"/>
    </source>
</evidence>
<feature type="chain" id="PRO_5034176302" description="NR LBD domain-containing protein" evidence="6">
    <location>
        <begin position="22"/>
        <end position="271"/>
    </location>
</feature>
<dbReference type="Pfam" id="PF00104">
    <property type="entry name" value="Hormone_recep"/>
    <property type="match status" value="1"/>
</dbReference>
<dbReference type="Proteomes" id="UP000694388">
    <property type="component" value="Unplaced"/>
</dbReference>
<evidence type="ECO:0000256" key="3">
    <source>
        <dbReference type="ARBA" id="ARBA00023163"/>
    </source>
</evidence>
<keyword evidence="1" id="KW-0805">Transcription regulation</keyword>
<keyword evidence="9" id="KW-1185">Reference proteome</keyword>
<feature type="domain" description="NR LBD" evidence="7">
    <location>
        <begin position="1"/>
        <end position="143"/>
    </location>
</feature>
<reference evidence="8" key="1">
    <citation type="submission" date="2025-08" db="UniProtKB">
        <authorList>
            <consortium name="Ensembl"/>
        </authorList>
    </citation>
    <scope>IDENTIFICATION</scope>
</reference>
<evidence type="ECO:0000256" key="6">
    <source>
        <dbReference type="SAM" id="SignalP"/>
    </source>
</evidence>
<keyword evidence="2" id="KW-0238">DNA-binding</keyword>
<name>A0A8C4Q8X0_EPTBU</name>
<keyword evidence="5" id="KW-0539">Nucleus</keyword>